<name>A0AAU7GZG8_9CAUD</name>
<protein>
    <submittedName>
        <fullName evidence="2">Uncharacterized protein</fullName>
    </submittedName>
</protein>
<organism evidence="2">
    <name type="scientific">Streptomyces phage Geonosis</name>
    <dbReference type="NCBI Taxonomy" id="3158856"/>
    <lineage>
        <taxon>Viruses</taxon>
        <taxon>Duplodnaviria</taxon>
        <taxon>Heunggongvirae</taxon>
        <taxon>Uroviricota</taxon>
        <taxon>Caudoviricetes</taxon>
    </lineage>
</organism>
<feature type="region of interest" description="Disordered" evidence="1">
    <location>
        <begin position="1"/>
        <end position="24"/>
    </location>
</feature>
<sequence>MKTDPTVPTQRPATPDSATPTGNCLRWPHMPPHCGCPAG</sequence>
<feature type="compositionally biased region" description="Polar residues" evidence="1">
    <location>
        <begin position="1"/>
        <end position="22"/>
    </location>
</feature>
<dbReference type="EMBL" id="PP750866">
    <property type="protein sequence ID" value="XBM94998.1"/>
    <property type="molecule type" value="Genomic_DNA"/>
</dbReference>
<evidence type="ECO:0000313" key="2">
    <source>
        <dbReference type="EMBL" id="XBM94998.1"/>
    </source>
</evidence>
<proteinExistence type="predicted"/>
<evidence type="ECO:0000256" key="1">
    <source>
        <dbReference type="SAM" id="MobiDB-lite"/>
    </source>
</evidence>
<accession>A0AAU7GZG8</accession>
<gene>
    <name evidence="2" type="ORF">Geonosis_00033</name>
</gene>
<reference evidence="2" key="1">
    <citation type="submission" date="2024-05" db="EMBL/GenBank/DDBJ databases">
        <title>Isolation and characterization of the new Streptomyces phages Kamino, Geonosis, Abafar and Scarif infecting a broad range of host species.</title>
        <authorList>
            <person name="Rackow B."/>
            <person name="Rolland C."/>
            <person name="Mohnen I."/>
            <person name="Wittmann J."/>
            <person name="Muesken M."/>
            <person name="Overmann J."/>
            <person name="Frunzke J."/>
        </authorList>
    </citation>
    <scope>NUCLEOTIDE SEQUENCE</scope>
</reference>